<organism evidence="20 21">
    <name type="scientific">Polycladospora coralii</name>
    <dbReference type="NCBI Taxonomy" id="2771432"/>
    <lineage>
        <taxon>Bacteria</taxon>
        <taxon>Bacillati</taxon>
        <taxon>Bacillota</taxon>
        <taxon>Bacilli</taxon>
        <taxon>Bacillales</taxon>
        <taxon>Thermoactinomycetaceae</taxon>
        <taxon>Polycladospora</taxon>
    </lineage>
</organism>
<dbReference type="AlphaFoldDB" id="A0A926N989"/>
<keyword evidence="12" id="KW-0443">Lipid metabolism</keyword>
<comment type="similarity">
    <text evidence="5 18">Belongs to the CDP-alcohol phosphatidyltransferase class-I family.</text>
</comment>
<evidence type="ECO:0000256" key="6">
    <source>
        <dbReference type="ARBA" id="ARBA00013170"/>
    </source>
</evidence>
<evidence type="ECO:0000256" key="14">
    <source>
        <dbReference type="ARBA" id="ARBA00023209"/>
    </source>
</evidence>
<keyword evidence="10 19" id="KW-0812">Transmembrane</keyword>
<dbReference type="InterPro" id="IPR050324">
    <property type="entry name" value="CDP-alcohol_PTase-I"/>
</dbReference>
<evidence type="ECO:0000256" key="2">
    <source>
        <dbReference type="ARBA" id="ARBA00004141"/>
    </source>
</evidence>
<dbReference type="GO" id="GO:0016020">
    <property type="term" value="C:membrane"/>
    <property type="evidence" value="ECO:0007669"/>
    <property type="project" value="UniProtKB-SubCell"/>
</dbReference>
<accession>A0A926N989</accession>
<evidence type="ECO:0000256" key="18">
    <source>
        <dbReference type="RuleBase" id="RU003750"/>
    </source>
</evidence>
<protein>
    <recommendedName>
        <fullName evidence="7">CDP-diacylglycerol--glycerol-3-phosphate 3-phosphatidyltransferase</fullName>
        <ecNumber evidence="6">2.7.8.5</ecNumber>
    </recommendedName>
    <alternativeName>
        <fullName evidence="16">Phosphatidylglycerophosphate synthase</fullName>
    </alternativeName>
</protein>
<dbReference type="Gene3D" id="1.20.120.1760">
    <property type="match status" value="1"/>
</dbReference>
<dbReference type="RefSeq" id="WP_191139585.1">
    <property type="nucleotide sequence ID" value="NZ_JACXAG020000003.1"/>
</dbReference>
<evidence type="ECO:0000256" key="9">
    <source>
        <dbReference type="ARBA" id="ARBA00022679"/>
    </source>
</evidence>
<dbReference type="InterPro" id="IPR048254">
    <property type="entry name" value="CDP_ALCOHOL_P_TRANSF_CS"/>
</dbReference>
<dbReference type="InterPro" id="IPR000462">
    <property type="entry name" value="CDP-OH_P_trans"/>
</dbReference>
<dbReference type="PROSITE" id="PS00379">
    <property type="entry name" value="CDP_ALCOHOL_P_TRANSF"/>
    <property type="match status" value="1"/>
</dbReference>
<evidence type="ECO:0000256" key="13">
    <source>
        <dbReference type="ARBA" id="ARBA00023136"/>
    </source>
</evidence>
<keyword evidence="8" id="KW-0444">Lipid biosynthesis</keyword>
<evidence type="ECO:0000313" key="21">
    <source>
        <dbReference type="Proteomes" id="UP000661691"/>
    </source>
</evidence>
<evidence type="ECO:0000256" key="10">
    <source>
        <dbReference type="ARBA" id="ARBA00022692"/>
    </source>
</evidence>
<dbReference type="PANTHER" id="PTHR14269">
    <property type="entry name" value="CDP-DIACYLGLYCEROL--GLYCEROL-3-PHOSPHATE 3-PHOSPHATIDYLTRANSFERASE-RELATED"/>
    <property type="match status" value="1"/>
</dbReference>
<sequence>MNWPNLLTSVRFFFIPAYLGVYFSALPGRLYWAFGIILLAGFTDIIDGYLARRNNQITTLGIMLDPLADKLMLIAVFCSFLITGKIGIWAAVALFFRDIAMIIVAAFYHIKGKKTVPANLMGKLSTLMLYIVFFLLMFNYNHATSLLWGVICFSYLTSFIYLFELHAANNKINS</sequence>
<dbReference type="Proteomes" id="UP000661691">
    <property type="component" value="Unassembled WGS sequence"/>
</dbReference>
<keyword evidence="21" id="KW-1185">Reference proteome</keyword>
<dbReference type="EC" id="2.7.8.5" evidence="6"/>
<dbReference type="EMBL" id="JACXAH010000008">
    <property type="protein sequence ID" value="MBD1372172.1"/>
    <property type="molecule type" value="Genomic_DNA"/>
</dbReference>
<keyword evidence="14" id="KW-0594">Phospholipid biosynthesis</keyword>
<keyword evidence="11 19" id="KW-1133">Transmembrane helix</keyword>
<evidence type="ECO:0000256" key="8">
    <source>
        <dbReference type="ARBA" id="ARBA00022516"/>
    </source>
</evidence>
<dbReference type="GO" id="GO:0008444">
    <property type="term" value="F:CDP-diacylglycerol-glycerol-3-phosphate 3-phosphatidyltransferase activity"/>
    <property type="evidence" value="ECO:0007669"/>
    <property type="project" value="UniProtKB-EC"/>
</dbReference>
<comment type="function">
    <text evidence="1">This protein catalyzes the committed step to the synthesis of the acidic phospholipids.</text>
</comment>
<comment type="pathway">
    <text evidence="4">Lipid metabolism.</text>
</comment>
<evidence type="ECO:0000256" key="12">
    <source>
        <dbReference type="ARBA" id="ARBA00023098"/>
    </source>
</evidence>
<evidence type="ECO:0000256" key="15">
    <source>
        <dbReference type="ARBA" id="ARBA00023264"/>
    </source>
</evidence>
<evidence type="ECO:0000313" key="20">
    <source>
        <dbReference type="EMBL" id="MBD1372172.1"/>
    </source>
</evidence>
<feature type="transmembrane region" description="Helical" evidence="19">
    <location>
        <begin position="146"/>
        <end position="163"/>
    </location>
</feature>
<evidence type="ECO:0000256" key="19">
    <source>
        <dbReference type="SAM" id="Phobius"/>
    </source>
</evidence>
<feature type="transmembrane region" description="Helical" evidence="19">
    <location>
        <begin position="7"/>
        <end position="25"/>
    </location>
</feature>
<dbReference type="GO" id="GO:0046474">
    <property type="term" value="P:glycerophospholipid biosynthetic process"/>
    <property type="evidence" value="ECO:0007669"/>
    <property type="project" value="TreeGrafter"/>
</dbReference>
<evidence type="ECO:0000256" key="5">
    <source>
        <dbReference type="ARBA" id="ARBA00010441"/>
    </source>
</evidence>
<keyword evidence="13 19" id="KW-0472">Membrane</keyword>
<evidence type="ECO:0000256" key="3">
    <source>
        <dbReference type="ARBA" id="ARBA00005042"/>
    </source>
</evidence>
<dbReference type="PANTHER" id="PTHR14269:SF62">
    <property type="entry name" value="CDP-DIACYLGLYCEROL--GLYCEROL-3-PHOSPHATE 3-PHOSPHATIDYLTRANSFERASE 1, CHLOROPLASTIC"/>
    <property type="match status" value="1"/>
</dbReference>
<evidence type="ECO:0000256" key="7">
    <source>
        <dbReference type="ARBA" id="ARBA00014944"/>
    </source>
</evidence>
<dbReference type="InterPro" id="IPR043130">
    <property type="entry name" value="CDP-OH_PTrfase_TM_dom"/>
</dbReference>
<proteinExistence type="inferred from homology"/>
<keyword evidence="9 18" id="KW-0808">Transferase</keyword>
<comment type="subcellular location">
    <subcellularLocation>
        <location evidence="2">Membrane</location>
        <topology evidence="2">Multi-pass membrane protein</topology>
    </subcellularLocation>
</comment>
<evidence type="ECO:0000256" key="17">
    <source>
        <dbReference type="ARBA" id="ARBA00048586"/>
    </source>
</evidence>
<comment type="catalytic activity">
    <reaction evidence="17">
        <text>a CDP-1,2-diacyl-sn-glycerol + sn-glycerol 3-phosphate = a 1,2-diacyl-sn-glycero-3-phospho-(1'-sn-glycero-3'-phosphate) + CMP + H(+)</text>
        <dbReference type="Rhea" id="RHEA:12593"/>
        <dbReference type="ChEBI" id="CHEBI:15378"/>
        <dbReference type="ChEBI" id="CHEBI:57597"/>
        <dbReference type="ChEBI" id="CHEBI:58332"/>
        <dbReference type="ChEBI" id="CHEBI:60110"/>
        <dbReference type="ChEBI" id="CHEBI:60377"/>
        <dbReference type="EC" id="2.7.8.5"/>
    </reaction>
</comment>
<evidence type="ECO:0000256" key="1">
    <source>
        <dbReference type="ARBA" id="ARBA00003973"/>
    </source>
</evidence>
<dbReference type="InterPro" id="IPR004570">
    <property type="entry name" value="Phosphatidylglycerol_P_synth"/>
</dbReference>
<comment type="caution">
    <text evidence="20">The sequence shown here is derived from an EMBL/GenBank/DDBJ whole genome shotgun (WGS) entry which is preliminary data.</text>
</comment>
<evidence type="ECO:0000256" key="4">
    <source>
        <dbReference type="ARBA" id="ARBA00005189"/>
    </source>
</evidence>
<name>A0A926N989_9BACL</name>
<comment type="pathway">
    <text evidence="3">Phospholipid metabolism; phosphatidylglycerol biosynthesis; phosphatidylglycerol from CDP-diacylglycerol: step 1/2.</text>
</comment>
<evidence type="ECO:0000256" key="11">
    <source>
        <dbReference type="ARBA" id="ARBA00022989"/>
    </source>
</evidence>
<dbReference type="Pfam" id="PF01066">
    <property type="entry name" value="CDP-OH_P_transf"/>
    <property type="match status" value="1"/>
</dbReference>
<reference evidence="21" key="1">
    <citation type="submission" date="2022-10" db="EMBL/GenBank/DDBJ databases">
        <title>A novel bacterium of genus Hazenella, isolated from South China Sea.</title>
        <authorList>
            <person name="Huang H."/>
            <person name="Mo K."/>
            <person name="Hu Y."/>
        </authorList>
    </citation>
    <scope>NUCLEOTIDE SEQUENCE [LARGE SCALE GENOMIC DNA]</scope>
    <source>
        <strain evidence="21">IB182357</strain>
    </source>
</reference>
<dbReference type="PIRSF" id="PIRSF000847">
    <property type="entry name" value="Phos_ph_gly_syn"/>
    <property type="match status" value="1"/>
</dbReference>
<keyword evidence="15" id="KW-1208">Phospholipid metabolism</keyword>
<gene>
    <name evidence="20" type="ORF">IC620_07325</name>
</gene>
<feature type="transmembrane region" description="Helical" evidence="19">
    <location>
        <begin position="120"/>
        <end position="140"/>
    </location>
</feature>
<evidence type="ECO:0000256" key="16">
    <source>
        <dbReference type="ARBA" id="ARBA00033018"/>
    </source>
</evidence>